<feature type="non-terminal residue" evidence="7">
    <location>
        <position position="73"/>
    </location>
</feature>
<evidence type="ECO:0000256" key="3">
    <source>
        <dbReference type="ARBA" id="ARBA00022490"/>
    </source>
</evidence>
<evidence type="ECO:0000256" key="2">
    <source>
        <dbReference type="ARBA" id="ARBA00004496"/>
    </source>
</evidence>
<dbReference type="PRINTS" id="PR00625">
    <property type="entry name" value="JDOMAIN"/>
</dbReference>
<dbReference type="CDD" id="cd06257">
    <property type="entry name" value="DnaJ"/>
    <property type="match status" value="1"/>
</dbReference>
<dbReference type="PROSITE" id="PS50076">
    <property type="entry name" value="DNAJ_2"/>
    <property type="match status" value="1"/>
</dbReference>
<dbReference type="InterPro" id="IPR052094">
    <property type="entry name" value="Pre-mRNA-splicing_ERAD"/>
</dbReference>
<dbReference type="GO" id="GO:0005737">
    <property type="term" value="C:cytoplasm"/>
    <property type="evidence" value="ECO:0007669"/>
    <property type="project" value="UniProtKB-SubCell"/>
</dbReference>
<gene>
    <name evidence="7" type="ORF">CALCODRAFT_426158</name>
</gene>
<evidence type="ECO:0000256" key="5">
    <source>
        <dbReference type="ARBA" id="ARBA00023242"/>
    </source>
</evidence>
<evidence type="ECO:0000259" key="6">
    <source>
        <dbReference type="PROSITE" id="PS50076"/>
    </source>
</evidence>
<comment type="subcellular location">
    <subcellularLocation>
        <location evidence="2">Cytoplasm</location>
    </subcellularLocation>
    <subcellularLocation>
        <location evidence="1">Nucleus</location>
    </subcellularLocation>
</comment>
<feature type="domain" description="J" evidence="6">
    <location>
        <begin position="9"/>
        <end position="73"/>
    </location>
</feature>
<evidence type="ECO:0000313" key="8">
    <source>
        <dbReference type="Proteomes" id="UP000076842"/>
    </source>
</evidence>
<dbReference type="SMART" id="SM00271">
    <property type="entry name" value="DnaJ"/>
    <property type="match status" value="1"/>
</dbReference>
<proteinExistence type="predicted"/>
<dbReference type="SUPFAM" id="SSF46565">
    <property type="entry name" value="Chaperone J-domain"/>
    <property type="match status" value="1"/>
</dbReference>
<protein>
    <submittedName>
        <fullName evidence="7">Heat shock protein DnaJ</fullName>
    </submittedName>
</protein>
<dbReference type="Pfam" id="PF00226">
    <property type="entry name" value="DnaJ"/>
    <property type="match status" value="1"/>
</dbReference>
<keyword evidence="8" id="KW-1185">Reference proteome</keyword>
<evidence type="ECO:0000256" key="1">
    <source>
        <dbReference type="ARBA" id="ARBA00004123"/>
    </source>
</evidence>
<keyword evidence="3" id="KW-0963">Cytoplasm</keyword>
<keyword evidence="5" id="KW-0539">Nucleus</keyword>
<accession>A0A165K299</accession>
<sequence>MADPAQEQDAYELLGVGPESTDEQIRKAYRQTSLRVHPDKNPSPEASALFHALTQAYALLQDPLQRAALNASL</sequence>
<dbReference type="InterPro" id="IPR001623">
    <property type="entry name" value="DnaJ_domain"/>
</dbReference>
<reference evidence="7 8" key="1">
    <citation type="journal article" date="2016" name="Mol. Biol. Evol.">
        <title>Comparative Genomics of Early-Diverging Mushroom-Forming Fungi Provides Insights into the Origins of Lignocellulose Decay Capabilities.</title>
        <authorList>
            <person name="Nagy L.G."/>
            <person name="Riley R."/>
            <person name="Tritt A."/>
            <person name="Adam C."/>
            <person name="Daum C."/>
            <person name="Floudas D."/>
            <person name="Sun H."/>
            <person name="Yadav J.S."/>
            <person name="Pangilinan J."/>
            <person name="Larsson K.H."/>
            <person name="Matsuura K."/>
            <person name="Barry K."/>
            <person name="Labutti K."/>
            <person name="Kuo R."/>
            <person name="Ohm R.A."/>
            <person name="Bhattacharya S.S."/>
            <person name="Shirouzu T."/>
            <person name="Yoshinaga Y."/>
            <person name="Martin F.M."/>
            <person name="Grigoriev I.V."/>
            <person name="Hibbett D.S."/>
        </authorList>
    </citation>
    <scope>NUCLEOTIDE SEQUENCE [LARGE SCALE GENOMIC DNA]</scope>
    <source>
        <strain evidence="7 8">HHB12733</strain>
    </source>
</reference>
<dbReference type="GO" id="GO:0005681">
    <property type="term" value="C:spliceosomal complex"/>
    <property type="evidence" value="ECO:0007669"/>
    <property type="project" value="TreeGrafter"/>
</dbReference>
<dbReference type="GO" id="GO:0000390">
    <property type="term" value="P:spliceosomal complex disassembly"/>
    <property type="evidence" value="ECO:0007669"/>
    <property type="project" value="TreeGrafter"/>
</dbReference>
<organism evidence="7 8">
    <name type="scientific">Calocera cornea HHB12733</name>
    <dbReference type="NCBI Taxonomy" id="1353952"/>
    <lineage>
        <taxon>Eukaryota</taxon>
        <taxon>Fungi</taxon>
        <taxon>Dikarya</taxon>
        <taxon>Basidiomycota</taxon>
        <taxon>Agaricomycotina</taxon>
        <taxon>Dacrymycetes</taxon>
        <taxon>Dacrymycetales</taxon>
        <taxon>Dacrymycetaceae</taxon>
        <taxon>Calocera</taxon>
    </lineage>
</organism>
<dbReference type="PANTHER" id="PTHR44313:SF1">
    <property type="entry name" value="DNAJ HOMOLOG SUBFAMILY C MEMBER 17"/>
    <property type="match status" value="1"/>
</dbReference>
<dbReference type="PANTHER" id="PTHR44313">
    <property type="entry name" value="DNAJ HOMOLOG SUBFAMILY C MEMBER 17"/>
    <property type="match status" value="1"/>
</dbReference>
<dbReference type="OrthoDB" id="376357at2759"/>
<evidence type="ECO:0000256" key="4">
    <source>
        <dbReference type="ARBA" id="ARBA00023186"/>
    </source>
</evidence>
<dbReference type="STRING" id="1353952.A0A165K299"/>
<dbReference type="EMBL" id="KV423916">
    <property type="protein sequence ID" value="KZT62576.1"/>
    <property type="molecule type" value="Genomic_DNA"/>
</dbReference>
<evidence type="ECO:0000313" key="7">
    <source>
        <dbReference type="EMBL" id="KZT62576.1"/>
    </source>
</evidence>
<name>A0A165K299_9BASI</name>
<dbReference type="Proteomes" id="UP000076842">
    <property type="component" value="Unassembled WGS sequence"/>
</dbReference>
<dbReference type="InParanoid" id="A0A165K299"/>
<keyword evidence="4" id="KW-0143">Chaperone</keyword>
<dbReference type="AlphaFoldDB" id="A0A165K299"/>
<dbReference type="Gene3D" id="1.10.287.110">
    <property type="entry name" value="DnaJ domain"/>
    <property type="match status" value="1"/>
</dbReference>
<dbReference type="InterPro" id="IPR036869">
    <property type="entry name" value="J_dom_sf"/>
</dbReference>
<keyword evidence="7" id="KW-0346">Stress response</keyword>